<dbReference type="InterPro" id="IPR016181">
    <property type="entry name" value="Acyl_CoA_acyltransferase"/>
</dbReference>
<dbReference type="CDD" id="cd04301">
    <property type="entry name" value="NAT_SF"/>
    <property type="match status" value="1"/>
</dbReference>
<dbReference type="PANTHER" id="PTHR42791">
    <property type="entry name" value="GNAT FAMILY ACETYLTRANSFERASE"/>
    <property type="match status" value="1"/>
</dbReference>
<evidence type="ECO:0000259" key="1">
    <source>
        <dbReference type="PROSITE" id="PS51186"/>
    </source>
</evidence>
<comment type="caution">
    <text evidence="2">The sequence shown here is derived from an EMBL/GenBank/DDBJ whole genome shotgun (WGS) entry which is preliminary data.</text>
</comment>
<dbReference type="STRING" id="2070753.A0A3A2ZXS3"/>
<dbReference type="Gene3D" id="3.40.630.30">
    <property type="match status" value="1"/>
</dbReference>
<dbReference type="PANTHER" id="PTHR42791:SF2">
    <property type="entry name" value="N-ACETYLTRANSFERASE DOMAIN-CONTAINING PROTEIN"/>
    <property type="match status" value="1"/>
</dbReference>
<sequence length="220" mass="24731">MSILNIRYASEGDTPGLSKINIDAFAATGKFMANTWPGASRESLLVYKGVVALKHLADPKKHVLATIEPSTGEIVGYARWEIPRGIGYDHEVPQLSEKGAYAVDNQMQFAPKPMNDELYSLFKRFLEEKRKKYSTEDDFVLDFLATSPAHQGKGIGTALLKWGLEKADSKKRRSYLEATLEGYPLYSKYGFKAVEEAEIDFTQHGGEGRQKFIMMIRDPQ</sequence>
<keyword evidence="3" id="KW-1185">Reference proteome</keyword>
<dbReference type="EMBL" id="MVGC01000093">
    <property type="protein sequence ID" value="RJE24124.1"/>
    <property type="molecule type" value="Genomic_DNA"/>
</dbReference>
<keyword evidence="2" id="KW-0808">Transferase</keyword>
<dbReference type="Pfam" id="PF13508">
    <property type="entry name" value="Acetyltransf_7"/>
    <property type="match status" value="1"/>
</dbReference>
<feature type="domain" description="N-acetyltransferase" evidence="1">
    <location>
        <begin position="4"/>
        <end position="219"/>
    </location>
</feature>
<dbReference type="SUPFAM" id="SSF55729">
    <property type="entry name" value="Acyl-CoA N-acyltransferases (Nat)"/>
    <property type="match status" value="1"/>
</dbReference>
<dbReference type="InterPro" id="IPR052523">
    <property type="entry name" value="Trichothecene_AcTrans"/>
</dbReference>
<evidence type="ECO:0000313" key="2">
    <source>
        <dbReference type="EMBL" id="RJE24124.1"/>
    </source>
</evidence>
<dbReference type="Proteomes" id="UP000266188">
    <property type="component" value="Unassembled WGS sequence"/>
</dbReference>
<dbReference type="GO" id="GO:0016747">
    <property type="term" value="F:acyltransferase activity, transferring groups other than amino-acyl groups"/>
    <property type="evidence" value="ECO:0007669"/>
    <property type="project" value="InterPro"/>
</dbReference>
<organism evidence="2 3">
    <name type="scientific">Aspergillus sclerotialis</name>
    <dbReference type="NCBI Taxonomy" id="2070753"/>
    <lineage>
        <taxon>Eukaryota</taxon>
        <taxon>Fungi</taxon>
        <taxon>Dikarya</taxon>
        <taxon>Ascomycota</taxon>
        <taxon>Pezizomycotina</taxon>
        <taxon>Eurotiomycetes</taxon>
        <taxon>Eurotiomycetidae</taxon>
        <taxon>Eurotiales</taxon>
        <taxon>Aspergillaceae</taxon>
        <taxon>Aspergillus</taxon>
        <taxon>Aspergillus subgen. Polypaecilum</taxon>
    </lineage>
</organism>
<evidence type="ECO:0000313" key="3">
    <source>
        <dbReference type="Proteomes" id="UP000266188"/>
    </source>
</evidence>
<accession>A0A3A2ZXS3</accession>
<name>A0A3A2ZXS3_9EURO</name>
<proteinExistence type="predicted"/>
<reference evidence="3" key="1">
    <citation type="submission" date="2017-02" db="EMBL/GenBank/DDBJ databases">
        <authorList>
            <person name="Tafer H."/>
            <person name="Lopandic K."/>
        </authorList>
    </citation>
    <scope>NUCLEOTIDE SEQUENCE [LARGE SCALE GENOMIC DNA]</scope>
    <source>
        <strain evidence="3">CBS 366.77</strain>
    </source>
</reference>
<dbReference type="OrthoDB" id="410198at2759"/>
<dbReference type="InterPro" id="IPR000182">
    <property type="entry name" value="GNAT_dom"/>
</dbReference>
<dbReference type="PROSITE" id="PS51186">
    <property type="entry name" value="GNAT"/>
    <property type="match status" value="1"/>
</dbReference>
<dbReference type="AlphaFoldDB" id="A0A3A2ZXS3"/>
<protein>
    <submittedName>
        <fullName evidence="2">Acetyltransferase GNAT family</fullName>
    </submittedName>
</protein>
<gene>
    <name evidence="2" type="ORF">PHISCL_03559</name>
</gene>